<gene>
    <name evidence="2" type="ORF">P43SY_002073</name>
</gene>
<dbReference type="Proteomes" id="UP001209570">
    <property type="component" value="Unassembled WGS sequence"/>
</dbReference>
<organism evidence="2 3">
    <name type="scientific">Pythium insidiosum</name>
    <name type="common">Pythiosis disease agent</name>
    <dbReference type="NCBI Taxonomy" id="114742"/>
    <lineage>
        <taxon>Eukaryota</taxon>
        <taxon>Sar</taxon>
        <taxon>Stramenopiles</taxon>
        <taxon>Oomycota</taxon>
        <taxon>Peronosporomycetes</taxon>
        <taxon>Pythiales</taxon>
        <taxon>Pythiaceae</taxon>
        <taxon>Pythium</taxon>
    </lineage>
</organism>
<sequence length="184" mass="20219">MQTPTLATRTTVLDRTPTVATPPPTQKALPSKADAPRVQERAPLATIDSNRISPSTMLMARSNPQPPLSGLKRKQRSRDSDILPCDNCKNNLDNKDQRVDAIQSYLANDPRAFSFAAQSSTATIGFHQLLPEVSSLLCTVSAQQLRAKLSSTDPAKSTAIQHIHVAVTKKPRRNFVQKTVRLRL</sequence>
<name>A0AAD5Q3V7_PYTIN</name>
<accession>A0AAD5Q3V7</accession>
<comment type="caution">
    <text evidence="2">The sequence shown here is derived from an EMBL/GenBank/DDBJ whole genome shotgun (WGS) entry which is preliminary data.</text>
</comment>
<feature type="region of interest" description="Disordered" evidence="1">
    <location>
        <begin position="1"/>
        <end position="84"/>
    </location>
</feature>
<protein>
    <submittedName>
        <fullName evidence="2">Uncharacterized protein</fullName>
    </submittedName>
</protein>
<dbReference type="EMBL" id="JAKCXM010000658">
    <property type="protein sequence ID" value="KAJ0392341.1"/>
    <property type="molecule type" value="Genomic_DNA"/>
</dbReference>
<feature type="compositionally biased region" description="Polar residues" evidence="1">
    <location>
        <begin position="47"/>
        <end position="56"/>
    </location>
</feature>
<dbReference type="AlphaFoldDB" id="A0AAD5Q3V7"/>
<feature type="compositionally biased region" description="Polar residues" evidence="1">
    <location>
        <begin position="1"/>
        <end position="13"/>
    </location>
</feature>
<evidence type="ECO:0000313" key="2">
    <source>
        <dbReference type="EMBL" id="KAJ0392341.1"/>
    </source>
</evidence>
<keyword evidence="3" id="KW-1185">Reference proteome</keyword>
<evidence type="ECO:0000256" key="1">
    <source>
        <dbReference type="SAM" id="MobiDB-lite"/>
    </source>
</evidence>
<reference evidence="2" key="1">
    <citation type="submission" date="2021-12" db="EMBL/GenBank/DDBJ databases">
        <title>Prjna785345.</title>
        <authorList>
            <person name="Rujirawat T."/>
            <person name="Krajaejun T."/>
        </authorList>
    </citation>
    <scope>NUCLEOTIDE SEQUENCE</scope>
    <source>
        <strain evidence="2">Pi057C3</strain>
    </source>
</reference>
<evidence type="ECO:0000313" key="3">
    <source>
        <dbReference type="Proteomes" id="UP001209570"/>
    </source>
</evidence>
<proteinExistence type="predicted"/>